<organism evidence="2 3">
    <name type="scientific">Rhipicephalus microplus</name>
    <name type="common">Cattle tick</name>
    <name type="synonym">Boophilus microplus</name>
    <dbReference type="NCBI Taxonomy" id="6941"/>
    <lineage>
        <taxon>Eukaryota</taxon>
        <taxon>Metazoa</taxon>
        <taxon>Ecdysozoa</taxon>
        <taxon>Arthropoda</taxon>
        <taxon>Chelicerata</taxon>
        <taxon>Arachnida</taxon>
        <taxon>Acari</taxon>
        <taxon>Parasitiformes</taxon>
        <taxon>Ixodida</taxon>
        <taxon>Ixodoidea</taxon>
        <taxon>Ixodidae</taxon>
        <taxon>Rhipicephalinae</taxon>
        <taxon>Rhipicephalus</taxon>
        <taxon>Boophilus</taxon>
    </lineage>
</organism>
<evidence type="ECO:0000313" key="2">
    <source>
        <dbReference type="EMBL" id="KAH8028862.1"/>
    </source>
</evidence>
<evidence type="ECO:0000313" key="3">
    <source>
        <dbReference type="Proteomes" id="UP000821866"/>
    </source>
</evidence>
<name>A0A9J6E3C1_RHIMP</name>
<reference evidence="2" key="2">
    <citation type="submission" date="2021-09" db="EMBL/GenBank/DDBJ databases">
        <authorList>
            <person name="Jia N."/>
            <person name="Wang J."/>
            <person name="Shi W."/>
            <person name="Du L."/>
            <person name="Sun Y."/>
            <person name="Zhan W."/>
            <person name="Jiang J."/>
            <person name="Wang Q."/>
            <person name="Zhang B."/>
            <person name="Ji P."/>
            <person name="Sakyi L.B."/>
            <person name="Cui X."/>
            <person name="Yuan T."/>
            <person name="Jiang B."/>
            <person name="Yang W."/>
            <person name="Lam T.T.-Y."/>
            <person name="Chang Q."/>
            <person name="Ding S."/>
            <person name="Wang X."/>
            <person name="Zhu J."/>
            <person name="Ruan X."/>
            <person name="Zhao L."/>
            <person name="Wei J."/>
            <person name="Que T."/>
            <person name="Du C."/>
            <person name="Cheng J."/>
            <person name="Dai P."/>
            <person name="Han X."/>
            <person name="Huang E."/>
            <person name="Gao Y."/>
            <person name="Liu J."/>
            <person name="Shao H."/>
            <person name="Ye R."/>
            <person name="Li L."/>
            <person name="Wei W."/>
            <person name="Wang X."/>
            <person name="Wang C."/>
            <person name="Huo Q."/>
            <person name="Li W."/>
            <person name="Guo W."/>
            <person name="Chen H."/>
            <person name="Chen S."/>
            <person name="Zhou L."/>
            <person name="Zhou L."/>
            <person name="Ni X."/>
            <person name="Tian J."/>
            <person name="Zhou Y."/>
            <person name="Sheng Y."/>
            <person name="Liu T."/>
            <person name="Pan Y."/>
            <person name="Xia L."/>
            <person name="Li J."/>
            <person name="Zhao F."/>
            <person name="Cao W."/>
        </authorList>
    </citation>
    <scope>NUCLEOTIDE SEQUENCE</scope>
    <source>
        <strain evidence="2">Rmic-2018</strain>
        <tissue evidence="2">Larvae</tissue>
    </source>
</reference>
<dbReference type="AlphaFoldDB" id="A0A9J6E3C1"/>
<feature type="region of interest" description="Disordered" evidence="1">
    <location>
        <begin position="186"/>
        <end position="252"/>
    </location>
</feature>
<feature type="compositionally biased region" description="Basic and acidic residues" evidence="1">
    <location>
        <begin position="1"/>
        <end position="12"/>
    </location>
</feature>
<comment type="caution">
    <text evidence="2">The sequence shown here is derived from an EMBL/GenBank/DDBJ whole genome shotgun (WGS) entry which is preliminary data.</text>
</comment>
<evidence type="ECO:0000256" key="1">
    <source>
        <dbReference type="SAM" id="MobiDB-lite"/>
    </source>
</evidence>
<keyword evidence="3" id="KW-1185">Reference proteome</keyword>
<reference evidence="2" key="1">
    <citation type="journal article" date="2020" name="Cell">
        <title>Large-Scale Comparative Analyses of Tick Genomes Elucidate Their Genetic Diversity and Vector Capacities.</title>
        <authorList>
            <consortium name="Tick Genome and Microbiome Consortium (TIGMIC)"/>
            <person name="Jia N."/>
            <person name="Wang J."/>
            <person name="Shi W."/>
            <person name="Du L."/>
            <person name="Sun Y."/>
            <person name="Zhan W."/>
            <person name="Jiang J.F."/>
            <person name="Wang Q."/>
            <person name="Zhang B."/>
            <person name="Ji P."/>
            <person name="Bell-Sakyi L."/>
            <person name="Cui X.M."/>
            <person name="Yuan T.T."/>
            <person name="Jiang B.G."/>
            <person name="Yang W.F."/>
            <person name="Lam T.T."/>
            <person name="Chang Q.C."/>
            <person name="Ding S.J."/>
            <person name="Wang X.J."/>
            <person name="Zhu J.G."/>
            <person name="Ruan X.D."/>
            <person name="Zhao L."/>
            <person name="Wei J.T."/>
            <person name="Ye R.Z."/>
            <person name="Que T.C."/>
            <person name="Du C.H."/>
            <person name="Zhou Y.H."/>
            <person name="Cheng J.X."/>
            <person name="Dai P.F."/>
            <person name="Guo W.B."/>
            <person name="Han X.H."/>
            <person name="Huang E.J."/>
            <person name="Li L.F."/>
            <person name="Wei W."/>
            <person name="Gao Y.C."/>
            <person name="Liu J.Z."/>
            <person name="Shao H.Z."/>
            <person name="Wang X."/>
            <person name="Wang C.C."/>
            <person name="Yang T.C."/>
            <person name="Huo Q.B."/>
            <person name="Li W."/>
            <person name="Chen H.Y."/>
            <person name="Chen S.E."/>
            <person name="Zhou L.G."/>
            <person name="Ni X.B."/>
            <person name="Tian J.H."/>
            <person name="Sheng Y."/>
            <person name="Liu T."/>
            <person name="Pan Y.S."/>
            <person name="Xia L.Y."/>
            <person name="Li J."/>
            <person name="Zhao F."/>
            <person name="Cao W.C."/>
        </authorList>
    </citation>
    <scope>NUCLEOTIDE SEQUENCE</scope>
    <source>
        <strain evidence="2">Rmic-2018</strain>
    </source>
</reference>
<sequence>MRSEGWGKRDMFRGPSATHDATLHHHAPFPREPSRACSAAYVRSAWSREFGGTPFFERSFVTPDRSLDYNRKPTCPLGIRSPVPNITDVEGHVVRCEYDGAVRLCSKYRLPGHERKKCATPWCEHAVRASHLRRTLKALRWGSPSTPLQAEAVFGGNHAVQCAAGRASNRGQCRGSGCASAYDFGQRGAERNHSGGTGRSQGAKKRRQGAKTSRGSSHRFAKAFAQRRHIRASTKTRRGAEKEGRGSPHRVS</sequence>
<feature type="region of interest" description="Disordered" evidence="1">
    <location>
        <begin position="1"/>
        <end position="32"/>
    </location>
</feature>
<gene>
    <name evidence="2" type="ORF">HPB51_019993</name>
</gene>
<accession>A0A9J6E3C1</accession>
<protein>
    <submittedName>
        <fullName evidence="2">Uncharacterized protein</fullName>
    </submittedName>
</protein>
<dbReference type="EMBL" id="JABSTU010000006">
    <property type="protein sequence ID" value="KAH8028862.1"/>
    <property type="molecule type" value="Genomic_DNA"/>
</dbReference>
<dbReference type="Proteomes" id="UP000821866">
    <property type="component" value="Chromosome 4"/>
</dbReference>
<feature type="compositionally biased region" description="Basic residues" evidence="1">
    <location>
        <begin position="216"/>
        <end position="237"/>
    </location>
</feature>
<proteinExistence type="predicted"/>